<organism evidence="1 2">
    <name type="scientific">Escherichia phage OLB145</name>
    <dbReference type="NCBI Taxonomy" id="2448910"/>
    <lineage>
        <taxon>Viruses</taxon>
        <taxon>Duplodnaviria</taxon>
        <taxon>Heunggongvirae</taxon>
        <taxon>Uroviricota</taxon>
        <taxon>Caudoviricetes</taxon>
        <taxon>Schitoviridae</taxon>
        <taxon>Enquatrovirinae</taxon>
        <taxon>Enquatrovirus</taxon>
        <taxon>Enquatrovirus N4</taxon>
    </lineage>
</organism>
<dbReference type="Pfam" id="PF17420">
    <property type="entry name" value="GP17"/>
    <property type="match status" value="1"/>
</dbReference>
<evidence type="ECO:0000313" key="2">
    <source>
        <dbReference type="Proteomes" id="UP000281968"/>
    </source>
</evidence>
<reference evidence="1 2" key="1">
    <citation type="submission" date="2018-09" db="EMBL/GenBank/DDBJ databases">
        <authorList>
            <person name="Bringhurst R.M."/>
        </authorList>
    </citation>
    <scope>NUCLEOTIDE SEQUENCE [LARGE SCALE GENOMIC DNA]</scope>
</reference>
<dbReference type="InterPro" id="IPR020285">
    <property type="entry name" value="Gp17"/>
</dbReference>
<dbReference type="EMBL" id="MH992123">
    <property type="protein sequence ID" value="AYR04201.1"/>
    <property type="molecule type" value="Genomic_DNA"/>
</dbReference>
<accession>A0A3G3MCB2</accession>
<protein>
    <submittedName>
        <fullName evidence="1">Superinfection exclusion protein</fullName>
    </submittedName>
</protein>
<evidence type="ECO:0000313" key="1">
    <source>
        <dbReference type="EMBL" id="AYR04201.1"/>
    </source>
</evidence>
<name>A0A3G3MCB2_9CAUD</name>
<sequence length="104" mass="12483">MANKSRLRVWHIPQVPGKAFYVEVDSVEEGVRIIDILANYDLFQYENNIKGDYCNVSGLQMYDEHITDDEMEEMGLTERWVDWYYEDDQSFFDNPKEYLNNLKK</sequence>
<proteinExistence type="predicted"/>
<dbReference type="Proteomes" id="UP000281968">
    <property type="component" value="Segment"/>
</dbReference>